<feature type="transmembrane region" description="Helical" evidence="1">
    <location>
        <begin position="12"/>
        <end position="31"/>
    </location>
</feature>
<feature type="transmembrane region" description="Helical" evidence="1">
    <location>
        <begin position="120"/>
        <end position="142"/>
    </location>
</feature>
<keyword evidence="3" id="KW-1185">Reference proteome</keyword>
<dbReference type="EMBL" id="CP104013">
    <property type="protein sequence ID" value="UYP44027.1"/>
    <property type="molecule type" value="Genomic_DNA"/>
</dbReference>
<feature type="transmembrane region" description="Helical" evidence="1">
    <location>
        <begin position="162"/>
        <end position="184"/>
    </location>
</feature>
<organism evidence="2 3">
    <name type="scientific">Candidatus Lokiarchaeum ossiferum</name>
    <dbReference type="NCBI Taxonomy" id="2951803"/>
    <lineage>
        <taxon>Archaea</taxon>
        <taxon>Promethearchaeati</taxon>
        <taxon>Promethearchaeota</taxon>
        <taxon>Promethearchaeia</taxon>
        <taxon>Promethearchaeales</taxon>
        <taxon>Promethearchaeaceae</taxon>
        <taxon>Candidatus Lokiarchaeum</taxon>
    </lineage>
</organism>
<keyword evidence="1" id="KW-1133">Transmembrane helix</keyword>
<evidence type="ECO:0000256" key="1">
    <source>
        <dbReference type="SAM" id="Phobius"/>
    </source>
</evidence>
<keyword evidence="1" id="KW-0812">Transmembrane</keyword>
<evidence type="ECO:0008006" key="4">
    <source>
        <dbReference type="Google" id="ProtNLM"/>
    </source>
</evidence>
<proteinExistence type="predicted"/>
<feature type="transmembrane region" description="Helical" evidence="1">
    <location>
        <begin position="95"/>
        <end position="114"/>
    </location>
</feature>
<reference evidence="2" key="1">
    <citation type="submission" date="2022-09" db="EMBL/GenBank/DDBJ databases">
        <title>Actin cytoskeleton and complex cell architecture in an #Asgard archaeon.</title>
        <authorList>
            <person name="Ponce Toledo R.I."/>
            <person name="Schleper C."/>
            <person name="Rodrigues Oliveira T."/>
            <person name="Wollweber F."/>
            <person name="Xu J."/>
            <person name="Rittmann S."/>
            <person name="Klingl A."/>
            <person name="Pilhofer M."/>
        </authorList>
    </citation>
    <scope>NUCLEOTIDE SEQUENCE</scope>
    <source>
        <strain evidence="2">B-35</strain>
    </source>
</reference>
<dbReference type="Proteomes" id="UP001208689">
    <property type="component" value="Chromosome"/>
</dbReference>
<accession>A0ABY6HKH1</accession>
<sequence>MSVVNVKKIKTMIYILMVIFVATISLAIIFYPDDYKFFTFFISELGPTITILGSDNSTSRLIFVIGFILMGLIGLIMSFEYFAKQNRAKLNVMKGISLDAMFLGAIGTCFPYNIEKYSMIHRIGAMIFVLGLYIYCIFCQFLRVQRKQKDRLEGKKIDYDQIFLIFLCILLLGYMILAILRGVLCPTPNNCIYQDLQPPLQKIVSIFAMIGILMLDNDDF</sequence>
<feature type="transmembrane region" description="Helical" evidence="1">
    <location>
        <begin position="61"/>
        <end position="83"/>
    </location>
</feature>
<protein>
    <recommendedName>
        <fullName evidence="4">DUF998 domain-containing protein</fullName>
    </recommendedName>
</protein>
<gene>
    <name evidence="2" type="ORF">NEF87_000312</name>
</gene>
<evidence type="ECO:0000313" key="3">
    <source>
        <dbReference type="Proteomes" id="UP001208689"/>
    </source>
</evidence>
<name>A0ABY6HKH1_9ARCH</name>
<keyword evidence="1" id="KW-0472">Membrane</keyword>
<evidence type="ECO:0000313" key="2">
    <source>
        <dbReference type="EMBL" id="UYP44027.1"/>
    </source>
</evidence>